<reference evidence="1" key="1">
    <citation type="submission" date="2020-05" db="EMBL/GenBank/DDBJ databases">
        <authorList>
            <person name="Chiriac C."/>
            <person name="Salcher M."/>
            <person name="Ghai R."/>
            <person name="Kavagutti S V."/>
        </authorList>
    </citation>
    <scope>NUCLEOTIDE SEQUENCE</scope>
</reference>
<gene>
    <name evidence="1" type="ORF">UFOPK3402_00471</name>
</gene>
<name>A0A6J7D5L0_9ZZZZ</name>
<accession>A0A6J7D5L0</accession>
<sequence>MPVEMRYASAFAATLRGSRLYCSSVNGSRIEKFMTRVLAERNGSMKAVEGSGISFMSDSWMAWKPRMDEPSNIRPSSKTDWSNDSTGMLKCCMTPGRSMNRTSTNRTFSSLMYFRTSCEFLNIIPPAPFRVLSLALVGLASLPEYHRGRAPGTL</sequence>
<organism evidence="1">
    <name type="scientific">freshwater metagenome</name>
    <dbReference type="NCBI Taxonomy" id="449393"/>
    <lineage>
        <taxon>unclassified sequences</taxon>
        <taxon>metagenomes</taxon>
        <taxon>ecological metagenomes</taxon>
    </lineage>
</organism>
<dbReference type="AlphaFoldDB" id="A0A6J7D5L0"/>
<evidence type="ECO:0000313" key="1">
    <source>
        <dbReference type="EMBL" id="CAB4866272.1"/>
    </source>
</evidence>
<proteinExistence type="predicted"/>
<dbReference type="EMBL" id="CAFBLS010000039">
    <property type="protein sequence ID" value="CAB4866272.1"/>
    <property type="molecule type" value="Genomic_DNA"/>
</dbReference>
<protein>
    <submittedName>
        <fullName evidence="1">Unannotated protein</fullName>
    </submittedName>
</protein>